<evidence type="ECO:0000256" key="6">
    <source>
        <dbReference type="ARBA" id="ARBA00022771"/>
    </source>
</evidence>
<dbReference type="GO" id="GO:0016743">
    <property type="term" value="F:carboxyl- or carbamoyltransferase activity"/>
    <property type="evidence" value="ECO:0007669"/>
    <property type="project" value="UniProtKB-UniRule"/>
</dbReference>
<comment type="catalytic activity">
    <reaction evidence="13">
        <text>N(6)-carboxybiotinyl-L-lysyl-[protein] + acetyl-CoA = N(6)-biotinyl-L-lysyl-[protein] + malonyl-CoA</text>
        <dbReference type="Rhea" id="RHEA:54728"/>
        <dbReference type="Rhea" id="RHEA-COMP:10505"/>
        <dbReference type="Rhea" id="RHEA-COMP:10506"/>
        <dbReference type="ChEBI" id="CHEBI:57288"/>
        <dbReference type="ChEBI" id="CHEBI:57384"/>
        <dbReference type="ChEBI" id="CHEBI:83144"/>
        <dbReference type="ChEBI" id="CHEBI:83145"/>
        <dbReference type="EC" id="2.1.3.15"/>
    </reaction>
</comment>
<keyword evidence="9 13" id="KW-0067">ATP-binding</keyword>
<dbReference type="Gene3D" id="3.90.226.10">
    <property type="entry name" value="2-enoyl-CoA Hydratase, Chain A, domain 1"/>
    <property type="match status" value="1"/>
</dbReference>
<gene>
    <name evidence="13" type="primary">accD</name>
    <name evidence="15" type="ORF">SAMN02745912_02667</name>
</gene>
<dbReference type="SUPFAM" id="SSF52096">
    <property type="entry name" value="ClpP/crotonase"/>
    <property type="match status" value="1"/>
</dbReference>
<keyword evidence="16" id="KW-1185">Reference proteome</keyword>
<evidence type="ECO:0000256" key="5">
    <source>
        <dbReference type="ARBA" id="ARBA00022741"/>
    </source>
</evidence>
<keyword evidence="10 13" id="KW-0443">Lipid metabolism</keyword>
<dbReference type="InterPro" id="IPR034733">
    <property type="entry name" value="AcCoA_carboxyl_beta"/>
</dbReference>
<sequence length="305" mass="33954">MIKELFRKKKYGTININKTGNSEIGVNPQYSNKINIDEGKNIDEQLWIKCKGCGEIILKEEIINNFNVCPKCDHHFRIEARVRIDLITDSNTFIEYDKEMKTLDPLTFPGYNEKIDRAKKKSGEFEAVITGEGRINDIPAVICVMNPDFMMGSMGSVVGEKITRAIERAVDKELPLIIFSASGGARMQEGILSLMQMAKTSAALSKLADKGLLYISVLTDPTTGGVTASFAMLGDIILAEPNALIGFAGPRVIEQTIRQKLPEGFQRSEFLKEKGFVDKIVHRKDLKNILYKLLNIHTIGGGINE</sequence>
<comment type="pathway">
    <text evidence="13">Lipid metabolism; malonyl-CoA biosynthesis; malonyl-CoA from acetyl-CoA: step 1/1.</text>
</comment>
<feature type="binding site" evidence="13">
    <location>
        <position position="53"/>
    </location>
    <ligand>
        <name>Zn(2+)</name>
        <dbReference type="ChEBI" id="CHEBI:29105"/>
    </ligand>
</feature>
<evidence type="ECO:0000256" key="7">
    <source>
        <dbReference type="ARBA" id="ARBA00022832"/>
    </source>
</evidence>
<keyword evidence="6 13" id="KW-0863">Zinc-finger</keyword>
<evidence type="ECO:0000256" key="10">
    <source>
        <dbReference type="ARBA" id="ARBA00023098"/>
    </source>
</evidence>
<feature type="binding site" evidence="13">
    <location>
        <position position="50"/>
    </location>
    <ligand>
        <name>Zn(2+)</name>
        <dbReference type="ChEBI" id="CHEBI:29105"/>
    </ligand>
</feature>
<dbReference type="Pfam" id="PF01039">
    <property type="entry name" value="Carboxyl_trans"/>
    <property type="match status" value="1"/>
</dbReference>
<dbReference type="NCBIfam" id="TIGR00515">
    <property type="entry name" value="accD"/>
    <property type="match status" value="1"/>
</dbReference>
<comment type="cofactor">
    <cofactor evidence="13">
        <name>Zn(2+)</name>
        <dbReference type="ChEBI" id="CHEBI:29105"/>
    </cofactor>
    <text evidence="13">Binds 1 zinc ion per subunit.</text>
</comment>
<keyword evidence="7 13" id="KW-0276">Fatty acid metabolism</keyword>
<keyword evidence="5 13" id="KW-0547">Nucleotide-binding</keyword>
<dbReference type="PROSITE" id="PS50980">
    <property type="entry name" value="COA_CT_NTER"/>
    <property type="match status" value="1"/>
</dbReference>
<evidence type="ECO:0000256" key="4">
    <source>
        <dbReference type="ARBA" id="ARBA00022723"/>
    </source>
</evidence>
<organism evidence="15 16">
    <name type="scientific">Paramaledivibacter caminithermalis (strain DSM 15212 / CIP 107654 / DViRD3)</name>
    <name type="common">Clostridium caminithermale</name>
    <dbReference type="NCBI Taxonomy" id="1121301"/>
    <lineage>
        <taxon>Bacteria</taxon>
        <taxon>Bacillati</taxon>
        <taxon>Bacillota</taxon>
        <taxon>Clostridia</taxon>
        <taxon>Peptostreptococcales</taxon>
        <taxon>Caminicellaceae</taxon>
        <taxon>Paramaledivibacter</taxon>
    </lineage>
</organism>
<dbReference type="EMBL" id="FRAG01000037">
    <property type="protein sequence ID" value="SHK22263.1"/>
    <property type="molecule type" value="Genomic_DNA"/>
</dbReference>
<keyword evidence="3 13" id="KW-0808">Transferase</keyword>
<dbReference type="InterPro" id="IPR029045">
    <property type="entry name" value="ClpP/crotonase-like_dom_sf"/>
</dbReference>
<keyword evidence="13" id="KW-0963">Cytoplasm</keyword>
<evidence type="ECO:0000259" key="14">
    <source>
        <dbReference type="PROSITE" id="PS50980"/>
    </source>
</evidence>
<evidence type="ECO:0000313" key="15">
    <source>
        <dbReference type="EMBL" id="SHK22263.1"/>
    </source>
</evidence>
<proteinExistence type="inferred from homology"/>
<comment type="function">
    <text evidence="12 13">Component of the acetyl coenzyme A carboxylase (ACC) complex. Biotin carboxylase (BC) catalyzes the carboxylation of biotin on its carrier protein (BCCP) and then the CO(2) group is transferred by the transcarboxylase to acetyl-CoA to form malonyl-CoA.</text>
</comment>
<dbReference type="GO" id="GO:0008270">
    <property type="term" value="F:zinc ion binding"/>
    <property type="evidence" value="ECO:0007669"/>
    <property type="project" value="UniProtKB-UniRule"/>
</dbReference>
<evidence type="ECO:0000256" key="11">
    <source>
        <dbReference type="ARBA" id="ARBA00023160"/>
    </source>
</evidence>
<dbReference type="PRINTS" id="PR01070">
    <property type="entry name" value="ACCCTRFRASEB"/>
</dbReference>
<dbReference type="AlphaFoldDB" id="A0A1M6QQ92"/>
<feature type="binding site" evidence="13">
    <location>
        <position position="72"/>
    </location>
    <ligand>
        <name>Zn(2+)</name>
        <dbReference type="ChEBI" id="CHEBI:29105"/>
    </ligand>
</feature>
<evidence type="ECO:0000256" key="12">
    <source>
        <dbReference type="ARBA" id="ARBA00025280"/>
    </source>
</evidence>
<evidence type="ECO:0000313" key="16">
    <source>
        <dbReference type="Proteomes" id="UP000184465"/>
    </source>
</evidence>
<feature type="binding site" evidence="13">
    <location>
        <position position="69"/>
    </location>
    <ligand>
        <name>Zn(2+)</name>
        <dbReference type="ChEBI" id="CHEBI:29105"/>
    </ligand>
</feature>
<dbReference type="GO" id="GO:0003989">
    <property type="term" value="F:acetyl-CoA carboxylase activity"/>
    <property type="evidence" value="ECO:0007669"/>
    <property type="project" value="InterPro"/>
</dbReference>
<keyword evidence="2 13" id="KW-0444">Lipid biosynthesis</keyword>
<dbReference type="GO" id="GO:2001295">
    <property type="term" value="P:malonyl-CoA biosynthetic process"/>
    <property type="evidence" value="ECO:0007669"/>
    <property type="project" value="UniProtKB-UniRule"/>
</dbReference>
<keyword evidence="8 13" id="KW-0862">Zinc</keyword>
<dbReference type="Pfam" id="PF17848">
    <property type="entry name" value="Zn_ribbon_ACC"/>
    <property type="match status" value="1"/>
</dbReference>
<dbReference type="PANTHER" id="PTHR42995:SF5">
    <property type="entry name" value="ACETYL-COENZYME A CARBOXYLASE CARBOXYL TRANSFERASE SUBUNIT BETA, CHLOROPLASTIC"/>
    <property type="match status" value="1"/>
</dbReference>
<accession>A0A1M6QQ92</accession>
<comment type="subunit">
    <text evidence="13">Acetyl-CoA carboxylase is a heterohexamer composed of biotin carboxyl carrier protein (AccB), biotin carboxylase (AccC) and two subunits each of ACCase subunit alpha (AccA) and ACCase subunit beta (AccD).</text>
</comment>
<dbReference type="GO" id="GO:0005524">
    <property type="term" value="F:ATP binding"/>
    <property type="evidence" value="ECO:0007669"/>
    <property type="project" value="UniProtKB-KW"/>
</dbReference>
<comment type="similarity">
    <text evidence="13">Belongs to the AccD/PCCB family.</text>
</comment>
<dbReference type="GO" id="GO:0006633">
    <property type="term" value="P:fatty acid biosynthetic process"/>
    <property type="evidence" value="ECO:0007669"/>
    <property type="project" value="UniProtKB-KW"/>
</dbReference>
<dbReference type="InterPro" id="IPR041010">
    <property type="entry name" value="Znf-ACC"/>
</dbReference>
<dbReference type="PANTHER" id="PTHR42995">
    <property type="entry name" value="ACETYL-COENZYME A CARBOXYLASE CARBOXYL TRANSFERASE SUBUNIT BETA, CHLOROPLASTIC"/>
    <property type="match status" value="1"/>
</dbReference>
<keyword evidence="4 13" id="KW-0479">Metal-binding</keyword>
<keyword evidence="11 13" id="KW-0275">Fatty acid biosynthesis</keyword>
<dbReference type="InterPro" id="IPR000438">
    <property type="entry name" value="Acetyl_CoA_COase_Trfase_b_su"/>
</dbReference>
<dbReference type="GO" id="GO:0009317">
    <property type="term" value="C:acetyl-CoA carboxylase complex"/>
    <property type="evidence" value="ECO:0007669"/>
    <property type="project" value="InterPro"/>
</dbReference>
<dbReference type="Proteomes" id="UP000184465">
    <property type="component" value="Unassembled WGS sequence"/>
</dbReference>
<comment type="subcellular location">
    <subcellularLocation>
        <location evidence="1 13">Cytoplasm</location>
    </subcellularLocation>
</comment>
<dbReference type="HAMAP" id="MF_01395">
    <property type="entry name" value="AcetylCoA_CT_beta"/>
    <property type="match status" value="1"/>
</dbReference>
<evidence type="ECO:0000256" key="8">
    <source>
        <dbReference type="ARBA" id="ARBA00022833"/>
    </source>
</evidence>
<evidence type="ECO:0000256" key="1">
    <source>
        <dbReference type="ARBA" id="ARBA00004496"/>
    </source>
</evidence>
<evidence type="ECO:0000256" key="3">
    <source>
        <dbReference type="ARBA" id="ARBA00022679"/>
    </source>
</evidence>
<dbReference type="UniPathway" id="UPA00655">
    <property type="reaction ID" value="UER00711"/>
</dbReference>
<dbReference type="STRING" id="1121301.SAMN02745912_02667"/>
<dbReference type="InterPro" id="IPR011762">
    <property type="entry name" value="COA_CT_N"/>
</dbReference>
<evidence type="ECO:0000256" key="2">
    <source>
        <dbReference type="ARBA" id="ARBA00022516"/>
    </source>
</evidence>
<dbReference type="EC" id="2.1.3.15" evidence="13"/>
<feature type="zinc finger region" description="C4-type" evidence="13">
    <location>
        <begin position="50"/>
        <end position="72"/>
    </location>
</feature>
<protein>
    <recommendedName>
        <fullName evidence="13">Acetyl-coenzyme A carboxylase carboxyl transferase subunit beta</fullName>
        <shortName evidence="13">ACCase subunit beta</shortName>
        <shortName evidence="13">Acetyl-CoA carboxylase carboxyltransferase subunit beta</shortName>
        <ecNumber evidence="13">2.1.3.15</ecNumber>
    </recommendedName>
</protein>
<dbReference type="OrthoDB" id="9772975at2"/>
<feature type="domain" description="CoA carboxyltransferase N-terminal" evidence="14">
    <location>
        <begin position="46"/>
        <end position="305"/>
    </location>
</feature>
<evidence type="ECO:0000256" key="13">
    <source>
        <dbReference type="HAMAP-Rule" id="MF_01395"/>
    </source>
</evidence>
<name>A0A1M6QQ92_PARC5</name>
<reference evidence="15 16" key="1">
    <citation type="submission" date="2016-11" db="EMBL/GenBank/DDBJ databases">
        <authorList>
            <person name="Jaros S."/>
            <person name="Januszkiewicz K."/>
            <person name="Wedrychowicz H."/>
        </authorList>
    </citation>
    <scope>NUCLEOTIDE SEQUENCE [LARGE SCALE GENOMIC DNA]</scope>
    <source>
        <strain evidence="15 16">DSM 15212</strain>
    </source>
</reference>
<evidence type="ECO:0000256" key="9">
    <source>
        <dbReference type="ARBA" id="ARBA00022840"/>
    </source>
</evidence>